<dbReference type="Pfam" id="PF01915">
    <property type="entry name" value="Glyco_hydro_3_C"/>
    <property type="match status" value="1"/>
</dbReference>
<dbReference type="SMART" id="SM01217">
    <property type="entry name" value="Fn3_like"/>
    <property type="match status" value="1"/>
</dbReference>
<comment type="caution">
    <text evidence="6">The sequence shown here is derived from an EMBL/GenBank/DDBJ whole genome shotgun (WGS) entry which is preliminary data.</text>
</comment>
<dbReference type="InterPro" id="IPR050288">
    <property type="entry name" value="Cellulose_deg_GH3"/>
</dbReference>
<keyword evidence="7" id="KW-1185">Reference proteome</keyword>
<dbReference type="GO" id="GO:0016787">
    <property type="term" value="F:hydrolase activity"/>
    <property type="evidence" value="ECO:0007669"/>
    <property type="project" value="UniProtKB-KW"/>
</dbReference>
<keyword evidence="4" id="KW-0326">Glycosidase</keyword>
<dbReference type="Pfam" id="PF14310">
    <property type="entry name" value="Fn3-like"/>
    <property type="match status" value="1"/>
</dbReference>
<dbReference type="PANTHER" id="PTHR42715">
    <property type="entry name" value="BETA-GLUCOSIDASE"/>
    <property type="match status" value="1"/>
</dbReference>
<evidence type="ECO:0000259" key="5">
    <source>
        <dbReference type="SMART" id="SM01217"/>
    </source>
</evidence>
<dbReference type="RefSeq" id="WP_260189759.1">
    <property type="nucleotide sequence ID" value="NZ_JAFFZE010000006.1"/>
</dbReference>
<dbReference type="Pfam" id="PF00933">
    <property type="entry name" value="Glyco_hydro_3"/>
    <property type="match status" value="1"/>
</dbReference>
<dbReference type="InterPro" id="IPR017853">
    <property type="entry name" value="GH"/>
</dbReference>
<keyword evidence="3" id="KW-0119">Carbohydrate metabolism</keyword>
<dbReference type="Gene3D" id="2.60.40.10">
    <property type="entry name" value="Immunoglobulins"/>
    <property type="match status" value="1"/>
</dbReference>
<sequence length="782" mass="82569">MLNEADGAATVVEPWRDTRRTIDERVADLLARMTLQEKVAQLYGVWLGQDDGVDDGGGDVAPFQHEQVDAAPDWSTLIKQGLGQLTRHFGSAPVTPVAGTARLADLQAEIMAAGRFGIPAVVHEECLNGLMAWGATIYPTALAWGACFDPDLVGEMAGQIGATMRSLGVHQGLAPVLDVTRDVRWGRTEETIGEDPYLVATVGTAYVRGLQSAGVVATLKHLVGYSASHAGRNFGPVAIGRRELADVLLPPFLHALTEGGARSVMNSYAEIDGIPPAVDTDLLTRLLREDWGFAGTVVSDYFAVTFVETQHRLVAGAASAAALALRAGVDVELPNVYCYGEPLVEAVRTGAVEESLVDRAAARVLRQKFELGLLDPDWRPPVVDGRMSLDPPPARELARRIAEESVVLLANDGTLPLRQGTRIALVGPQADTVGAMLSCYTFPSHVGSKHPDTSLGIEIPTLLDALTREVPPELVEHARGCSVDTDDTDDTAGIEEAVAAARRAEVCVVALGDRAGLFGRGTSGEGCDVPDLRLPGAQGRLLAAVLDTGTPVVLVLMTGRPYALGQYADRAAAIVQAFFPGEEGGPAVAGVLTGRAEPAGRLPVSVPADPYGQPAGYLAPVLGRLNDASSVDPTPLFPFGHGLSYTDFEWSGYGPSSYETGTDGAVTVGLTVTNTGDRPGSDVVQLYLHDPVAQVTRPVVRLVGYAKVRLLPGESRNVEFLVPASASAFTGLAGHKVVEPGELELRLSTSSAVVRHVVRVRLVGPELRIEDTHFPTVAVTVT</sequence>
<dbReference type="InterPro" id="IPR036881">
    <property type="entry name" value="Glyco_hydro_3_C_sf"/>
</dbReference>
<dbReference type="Proteomes" id="UP001156441">
    <property type="component" value="Unassembled WGS sequence"/>
</dbReference>
<evidence type="ECO:0000256" key="3">
    <source>
        <dbReference type="ARBA" id="ARBA00023277"/>
    </source>
</evidence>
<evidence type="ECO:0000313" key="7">
    <source>
        <dbReference type="Proteomes" id="UP001156441"/>
    </source>
</evidence>
<gene>
    <name evidence="6" type="ORF">JT362_04600</name>
</gene>
<comment type="similarity">
    <text evidence="1 4">Belongs to the glycosyl hydrolase 3 family.</text>
</comment>
<dbReference type="InterPro" id="IPR013783">
    <property type="entry name" value="Ig-like_fold"/>
</dbReference>
<protein>
    <submittedName>
        <fullName evidence="6">Glycoside hydrolase family 3 C-terminal domain-containing protein</fullName>
    </submittedName>
</protein>
<dbReference type="Gene3D" id="3.20.20.300">
    <property type="entry name" value="Glycoside hydrolase, family 3, N-terminal domain"/>
    <property type="match status" value="1"/>
</dbReference>
<dbReference type="InterPro" id="IPR036962">
    <property type="entry name" value="Glyco_hydro_3_N_sf"/>
</dbReference>
<dbReference type="PROSITE" id="PS00775">
    <property type="entry name" value="GLYCOSYL_HYDROL_F3"/>
    <property type="match status" value="1"/>
</dbReference>
<reference evidence="6 7" key="1">
    <citation type="submission" date="2021-02" db="EMBL/GenBank/DDBJ databases">
        <title>Actinophytocola xerophila sp. nov., isolated from soil of cotton cropping field.</title>
        <authorList>
            <person name="Huang R."/>
            <person name="Chen X."/>
            <person name="Ge X."/>
            <person name="Liu W."/>
        </authorList>
    </citation>
    <scope>NUCLEOTIDE SEQUENCE [LARGE SCALE GENOMIC DNA]</scope>
    <source>
        <strain evidence="6 7">S1-96</strain>
    </source>
</reference>
<dbReference type="SUPFAM" id="SSF52279">
    <property type="entry name" value="Beta-D-glucan exohydrolase, C-terminal domain"/>
    <property type="match status" value="1"/>
</dbReference>
<accession>A0ABT2J3G8</accession>
<dbReference type="SUPFAM" id="SSF51445">
    <property type="entry name" value="(Trans)glycosidases"/>
    <property type="match status" value="1"/>
</dbReference>
<keyword evidence="2 4" id="KW-0378">Hydrolase</keyword>
<evidence type="ECO:0000256" key="1">
    <source>
        <dbReference type="ARBA" id="ARBA00005336"/>
    </source>
</evidence>
<evidence type="ECO:0000256" key="4">
    <source>
        <dbReference type="RuleBase" id="RU361161"/>
    </source>
</evidence>
<evidence type="ECO:0000313" key="6">
    <source>
        <dbReference type="EMBL" id="MCT2582402.1"/>
    </source>
</evidence>
<dbReference type="InterPro" id="IPR002772">
    <property type="entry name" value="Glyco_hydro_3_C"/>
</dbReference>
<dbReference type="InterPro" id="IPR001764">
    <property type="entry name" value="Glyco_hydro_3_N"/>
</dbReference>
<proteinExistence type="inferred from homology"/>
<feature type="domain" description="Fibronectin type III-like" evidence="5">
    <location>
        <begin position="682"/>
        <end position="751"/>
    </location>
</feature>
<organism evidence="6 7">
    <name type="scientific">Actinophytocola gossypii</name>
    <dbReference type="NCBI Taxonomy" id="2812003"/>
    <lineage>
        <taxon>Bacteria</taxon>
        <taxon>Bacillati</taxon>
        <taxon>Actinomycetota</taxon>
        <taxon>Actinomycetes</taxon>
        <taxon>Pseudonocardiales</taxon>
        <taxon>Pseudonocardiaceae</taxon>
    </lineage>
</organism>
<dbReference type="InterPro" id="IPR026891">
    <property type="entry name" value="Fn3-like"/>
</dbReference>
<dbReference type="PANTHER" id="PTHR42715:SF10">
    <property type="entry name" value="BETA-GLUCOSIDASE"/>
    <property type="match status" value="1"/>
</dbReference>
<dbReference type="Gene3D" id="3.40.50.1700">
    <property type="entry name" value="Glycoside hydrolase family 3 C-terminal domain"/>
    <property type="match status" value="1"/>
</dbReference>
<name>A0ABT2J3G8_9PSEU</name>
<dbReference type="EMBL" id="JAFFZE010000006">
    <property type="protein sequence ID" value="MCT2582402.1"/>
    <property type="molecule type" value="Genomic_DNA"/>
</dbReference>
<dbReference type="PRINTS" id="PR00133">
    <property type="entry name" value="GLHYDRLASE3"/>
</dbReference>
<evidence type="ECO:0000256" key="2">
    <source>
        <dbReference type="ARBA" id="ARBA00022801"/>
    </source>
</evidence>
<dbReference type="InterPro" id="IPR019800">
    <property type="entry name" value="Glyco_hydro_3_AS"/>
</dbReference>